<accession>A0A3T1CWU7</accession>
<sequence length="115" mass="12262">MKKLMQPSLESLDLFSRGILIYKNAGDGDGDGAQKALGVACAAAGITPVCGIGDVASLRSRMTFLELDLERRGQVVVVKIRIHLGTGRCSSFPRFAQAITPTPIFSDLLLTPSGW</sequence>
<reference evidence="2" key="1">
    <citation type="journal article" date="2019" name="J. Virol.">
        <title>Medusavirus, a novel large DNA virus discovered from hot spring water.</title>
        <authorList>
            <person name="Yoshikawa G."/>
            <person name="Blanc-Mathieu R."/>
            <person name="Song C."/>
            <person name="Kayama Y."/>
            <person name="Mochizuki T."/>
            <person name="Murata K."/>
            <person name="Ogata H."/>
            <person name="Takemura M."/>
        </authorList>
    </citation>
    <scope>NUCLEOTIDE SEQUENCE [LARGE SCALE GENOMIC DNA]</scope>
</reference>
<protein>
    <submittedName>
        <fullName evidence="1">Uncharacterized protein</fullName>
    </submittedName>
</protein>
<proteinExistence type="predicted"/>
<keyword evidence="2" id="KW-1185">Reference proteome</keyword>
<dbReference type="Proteomes" id="UP001161669">
    <property type="component" value="Segment"/>
</dbReference>
<name>A0A3T1CWU7_9VIRU</name>
<evidence type="ECO:0000313" key="1">
    <source>
        <dbReference type="EMBL" id="BBI30310.1"/>
    </source>
</evidence>
<organism evidence="1 2">
    <name type="scientific">Acanthamoeba castellanii medusavirus J1</name>
    <dbReference type="NCBI Taxonomy" id="3114988"/>
    <lineage>
        <taxon>Viruses</taxon>
        <taxon>Varidnaviria</taxon>
        <taxon>Bamfordvirae</taxon>
        <taxon>Nucleocytoviricota</taxon>
        <taxon>Megaviricetes</taxon>
        <taxon>Mamonoviridae</taxon>
        <taxon>Medusavirus</taxon>
        <taxon>Medusavirus medusae</taxon>
    </lineage>
</organism>
<dbReference type="KEGG" id="vg:80540662"/>
<dbReference type="EMBL" id="AP018495">
    <property type="protein sequence ID" value="BBI30310.1"/>
    <property type="molecule type" value="Genomic_DNA"/>
</dbReference>
<evidence type="ECO:0000313" key="2">
    <source>
        <dbReference type="Proteomes" id="UP001161669"/>
    </source>
</evidence>